<feature type="compositionally biased region" description="Polar residues" evidence="11">
    <location>
        <begin position="576"/>
        <end position="589"/>
    </location>
</feature>
<comment type="caution">
    <text evidence="13">The sequence shown here is derived from an EMBL/GenBank/DDBJ whole genome shotgun (WGS) entry which is preliminary data.</text>
</comment>
<evidence type="ECO:0000256" key="10">
    <source>
        <dbReference type="PROSITE-ProRule" id="PRU00176"/>
    </source>
</evidence>
<evidence type="ECO:0000256" key="6">
    <source>
        <dbReference type="ARBA" id="ARBA00023054"/>
    </source>
</evidence>
<dbReference type="PANTHER" id="PTHR48026">
    <property type="entry name" value="HOMOLOGOUS TO DROSOPHILA SQD (SQUID) PROTEIN"/>
    <property type="match status" value="1"/>
</dbReference>
<feature type="domain" description="RRM" evidence="12">
    <location>
        <begin position="13"/>
        <end position="95"/>
    </location>
</feature>
<evidence type="ECO:0000256" key="1">
    <source>
        <dbReference type="ARBA" id="ARBA00004604"/>
    </source>
</evidence>
<evidence type="ECO:0000256" key="2">
    <source>
        <dbReference type="ARBA" id="ARBA00005819"/>
    </source>
</evidence>
<proteinExistence type="inferred from homology"/>
<evidence type="ECO:0000256" key="9">
    <source>
        <dbReference type="ARBA" id="ARBA00023242"/>
    </source>
</evidence>
<dbReference type="GO" id="GO:0003677">
    <property type="term" value="F:DNA binding"/>
    <property type="evidence" value="ECO:0007669"/>
    <property type="project" value="UniProtKB-KW"/>
</dbReference>
<feature type="region of interest" description="Disordered" evidence="11">
    <location>
        <begin position="514"/>
        <end position="589"/>
    </location>
</feature>
<dbReference type="InterPro" id="IPR034353">
    <property type="entry name" value="ABT1/ESF2_RRM"/>
</dbReference>
<dbReference type="Proteomes" id="UP000322234">
    <property type="component" value="Unassembled WGS sequence"/>
</dbReference>
<keyword evidence="7" id="KW-0238">DNA-binding</keyword>
<feature type="domain" description="RRM" evidence="12">
    <location>
        <begin position="87"/>
        <end position="151"/>
    </location>
</feature>
<organism evidence="13 14">
    <name type="scientific">Bos mutus</name>
    <name type="common">wild yak</name>
    <dbReference type="NCBI Taxonomy" id="72004"/>
    <lineage>
        <taxon>Eukaryota</taxon>
        <taxon>Metazoa</taxon>
        <taxon>Chordata</taxon>
        <taxon>Craniata</taxon>
        <taxon>Vertebrata</taxon>
        <taxon>Euteleostomi</taxon>
        <taxon>Mammalia</taxon>
        <taxon>Eutheria</taxon>
        <taxon>Laurasiatheria</taxon>
        <taxon>Artiodactyla</taxon>
        <taxon>Ruminantia</taxon>
        <taxon>Pecora</taxon>
        <taxon>Bovidae</taxon>
        <taxon>Bovinae</taxon>
        <taxon>Bos</taxon>
    </lineage>
</organism>
<keyword evidence="14" id="KW-1185">Reference proteome</keyword>
<dbReference type="PROSITE" id="PS50102">
    <property type="entry name" value="RRM"/>
    <property type="match status" value="2"/>
</dbReference>
<keyword evidence="8" id="KW-0804">Transcription</keyword>
<dbReference type="InterPro" id="IPR035979">
    <property type="entry name" value="RBD_domain_sf"/>
</dbReference>
<gene>
    <name evidence="13" type="ORF">E5288_WYG010747</name>
</gene>
<sequence length="589" mass="64076">MEDHDPKEPEQLRKLFIGGLSFETTDDSLREHFEKWGTLTDCVVMRDPQTKRPRGFGFVTYSCVEEVDAAMCARPHKLDGQDIEEYNLRDYFEKYGKIETIEVMENRQSGKKRGFAFVTFDDHDTVDVIVVQKYHTINGHNCEVKKALSKQEMQSTGSQRGCGGGSGNFMGRGGNFGGGGGNFGCGGNFGGRGGYGGGGGGSRGSYGGGNGGYNGFRGDGGNYGGGPGYSSRGGYGGGGPGGYGNQGGGYGGSGGGYDGYNEGGNFGVPALSGTVLSFRLTSLEPAPPTKRRLSHTSASEARRFTAALSYVSASMEVEGLELGAAELGPLEGSDQKLEAEEEQEESEDAAGGSKKRVVPGIVYLGHIPPRFRPLHVRNLLSAYGEVGRVFFQAEDGFVKRKKKAAAASAAGGKKRSKYSKDYTEGWVEFRDKRVAKRVAVSLHNTPMGSRRRSPFRYDLWNLKYLHRFTWSHLSEHLAFERQVRRQRLRAEVAQAKRETDFYLRSVERGQRFLAADGDSTRPNGSWAFAQRPTEQEMRARKAARPGGRERARLANAQDQARSNRGLLAKIFGAPTPSESRGNSSPVRNS</sequence>
<feature type="compositionally biased region" description="Acidic residues" evidence="11">
    <location>
        <begin position="339"/>
        <end position="348"/>
    </location>
</feature>
<dbReference type="GO" id="GO:0005730">
    <property type="term" value="C:nucleolus"/>
    <property type="evidence" value="ECO:0007669"/>
    <property type="project" value="UniProtKB-SubCell"/>
</dbReference>
<dbReference type="InterPro" id="IPR000504">
    <property type="entry name" value="RRM_dom"/>
</dbReference>
<comment type="similarity">
    <text evidence="2">Belongs to the ESF2/ABP1 family.</text>
</comment>
<evidence type="ECO:0000256" key="3">
    <source>
        <dbReference type="ARBA" id="ARBA00020737"/>
    </source>
</evidence>
<evidence type="ECO:0000256" key="4">
    <source>
        <dbReference type="ARBA" id="ARBA00022884"/>
    </source>
</evidence>
<dbReference type="EMBL" id="VBQZ03000120">
    <property type="protein sequence ID" value="MXQ94747.1"/>
    <property type="molecule type" value="Genomic_DNA"/>
</dbReference>
<dbReference type="FunFam" id="3.30.70.330:FF:000158">
    <property type="entry name" value="heterogeneous nuclear ribonucleoprotein A3 isoform X1"/>
    <property type="match status" value="1"/>
</dbReference>
<evidence type="ECO:0000256" key="5">
    <source>
        <dbReference type="ARBA" id="ARBA00023015"/>
    </source>
</evidence>
<comment type="subcellular location">
    <subcellularLocation>
        <location evidence="1">Nucleus</location>
        <location evidence="1">Nucleolus</location>
    </subcellularLocation>
</comment>
<feature type="region of interest" description="Disordered" evidence="11">
    <location>
        <begin position="334"/>
        <end position="353"/>
    </location>
</feature>
<evidence type="ECO:0000256" key="8">
    <source>
        <dbReference type="ARBA" id="ARBA00023163"/>
    </source>
</evidence>
<evidence type="ECO:0000259" key="12">
    <source>
        <dbReference type="PROSITE" id="PS50102"/>
    </source>
</evidence>
<reference evidence="13" key="1">
    <citation type="submission" date="2019-10" db="EMBL/GenBank/DDBJ databases">
        <title>The sequence and de novo assembly of the wild yak genome.</title>
        <authorList>
            <person name="Liu Y."/>
        </authorList>
    </citation>
    <scope>NUCLEOTIDE SEQUENCE [LARGE SCALE GENOMIC DNA]</scope>
    <source>
        <strain evidence="13">WY2019</strain>
    </source>
</reference>
<dbReference type="CDD" id="cd12263">
    <property type="entry name" value="RRM_ABT1_like"/>
    <property type="match status" value="1"/>
</dbReference>
<dbReference type="GO" id="GO:0003730">
    <property type="term" value="F:mRNA 3'-UTR binding"/>
    <property type="evidence" value="ECO:0007669"/>
    <property type="project" value="TreeGrafter"/>
</dbReference>
<dbReference type="FunFam" id="3.30.70.330:FF:000048">
    <property type="entry name" value="Heterogeneous nuclear ribonucleoprotein a1 isoform"/>
    <property type="match status" value="1"/>
</dbReference>
<protein>
    <recommendedName>
        <fullName evidence="3">Activator of basal transcription 1</fullName>
    </recommendedName>
</protein>
<dbReference type="Pfam" id="PF00076">
    <property type="entry name" value="RRM_1"/>
    <property type="match status" value="2"/>
</dbReference>
<name>A0A6B0S1C9_9CETA</name>
<dbReference type="SMART" id="SM00360">
    <property type="entry name" value="RRM"/>
    <property type="match status" value="2"/>
</dbReference>
<evidence type="ECO:0000313" key="14">
    <source>
        <dbReference type="Proteomes" id="UP000322234"/>
    </source>
</evidence>
<dbReference type="SUPFAM" id="SSF54928">
    <property type="entry name" value="RNA-binding domain, RBD"/>
    <property type="match status" value="3"/>
</dbReference>
<keyword evidence="6" id="KW-0175">Coiled coil</keyword>
<dbReference type="GO" id="GO:0006355">
    <property type="term" value="P:regulation of DNA-templated transcription"/>
    <property type="evidence" value="ECO:0007669"/>
    <property type="project" value="UniProtKB-ARBA"/>
</dbReference>
<accession>A0A6B0S1C9</accession>
<dbReference type="GO" id="GO:0000398">
    <property type="term" value="P:mRNA splicing, via spliceosome"/>
    <property type="evidence" value="ECO:0007669"/>
    <property type="project" value="TreeGrafter"/>
</dbReference>
<evidence type="ECO:0000256" key="11">
    <source>
        <dbReference type="SAM" id="MobiDB-lite"/>
    </source>
</evidence>
<keyword evidence="5" id="KW-0805">Transcription regulation</keyword>
<dbReference type="Gene3D" id="3.30.70.330">
    <property type="match status" value="3"/>
</dbReference>
<dbReference type="GO" id="GO:0071013">
    <property type="term" value="C:catalytic step 2 spliceosome"/>
    <property type="evidence" value="ECO:0007669"/>
    <property type="project" value="TreeGrafter"/>
</dbReference>
<dbReference type="AlphaFoldDB" id="A0A6B0S1C9"/>
<dbReference type="PANTHER" id="PTHR48026:SF12">
    <property type="entry name" value="HETEROGENEOUS NUCLEAR RIBONUCLEOPROTEIN A3"/>
    <property type="match status" value="1"/>
</dbReference>
<keyword evidence="4 10" id="KW-0694">RNA-binding</keyword>
<dbReference type="InterPro" id="IPR012677">
    <property type="entry name" value="Nucleotide-bd_a/b_plait_sf"/>
</dbReference>
<dbReference type="FunFam" id="3.30.70.330:FF:000447">
    <property type="entry name" value="Activator of basal transcription 1"/>
    <property type="match status" value="1"/>
</dbReference>
<keyword evidence="9" id="KW-0539">Nucleus</keyword>
<evidence type="ECO:0000256" key="7">
    <source>
        <dbReference type="ARBA" id="ARBA00023125"/>
    </source>
</evidence>
<evidence type="ECO:0000313" key="13">
    <source>
        <dbReference type="EMBL" id="MXQ94747.1"/>
    </source>
</evidence>